<feature type="non-terminal residue" evidence="1">
    <location>
        <position position="65"/>
    </location>
</feature>
<proteinExistence type="predicted"/>
<name>A0ABS8VJ95_DATST</name>
<gene>
    <name evidence="1" type="ORF">HAX54_035528</name>
</gene>
<organism evidence="1 2">
    <name type="scientific">Datura stramonium</name>
    <name type="common">Jimsonweed</name>
    <name type="synonym">Common thornapple</name>
    <dbReference type="NCBI Taxonomy" id="4076"/>
    <lineage>
        <taxon>Eukaryota</taxon>
        <taxon>Viridiplantae</taxon>
        <taxon>Streptophyta</taxon>
        <taxon>Embryophyta</taxon>
        <taxon>Tracheophyta</taxon>
        <taxon>Spermatophyta</taxon>
        <taxon>Magnoliopsida</taxon>
        <taxon>eudicotyledons</taxon>
        <taxon>Gunneridae</taxon>
        <taxon>Pentapetalae</taxon>
        <taxon>asterids</taxon>
        <taxon>lamiids</taxon>
        <taxon>Solanales</taxon>
        <taxon>Solanaceae</taxon>
        <taxon>Solanoideae</taxon>
        <taxon>Datureae</taxon>
        <taxon>Datura</taxon>
    </lineage>
</organism>
<protein>
    <submittedName>
        <fullName evidence="1">Uncharacterized protein</fullName>
    </submittedName>
</protein>
<comment type="caution">
    <text evidence="1">The sequence shown here is derived from an EMBL/GenBank/DDBJ whole genome shotgun (WGS) entry which is preliminary data.</text>
</comment>
<dbReference type="Proteomes" id="UP000823775">
    <property type="component" value="Unassembled WGS sequence"/>
</dbReference>
<evidence type="ECO:0000313" key="1">
    <source>
        <dbReference type="EMBL" id="MCD9646020.1"/>
    </source>
</evidence>
<reference evidence="1 2" key="1">
    <citation type="journal article" date="2021" name="BMC Genomics">
        <title>Datura genome reveals duplications of psychoactive alkaloid biosynthetic genes and high mutation rate following tissue culture.</title>
        <authorList>
            <person name="Rajewski A."/>
            <person name="Carter-House D."/>
            <person name="Stajich J."/>
            <person name="Litt A."/>
        </authorList>
    </citation>
    <scope>NUCLEOTIDE SEQUENCE [LARGE SCALE GENOMIC DNA]</scope>
    <source>
        <strain evidence="1">AR-01</strain>
    </source>
</reference>
<dbReference type="EMBL" id="JACEIK010004642">
    <property type="protein sequence ID" value="MCD9646020.1"/>
    <property type="molecule type" value="Genomic_DNA"/>
</dbReference>
<accession>A0ABS8VJ95</accession>
<keyword evidence="2" id="KW-1185">Reference proteome</keyword>
<evidence type="ECO:0000313" key="2">
    <source>
        <dbReference type="Proteomes" id="UP000823775"/>
    </source>
</evidence>
<sequence length="65" mass="7534">MTSRARHCLPRCCSRREAPVLPRYSRRAATLLPCDGRCATALFHVRWHGRRSTGHGNSMRQRDKE</sequence>